<feature type="region of interest" description="Disordered" evidence="1">
    <location>
        <begin position="1"/>
        <end position="22"/>
    </location>
</feature>
<dbReference type="Proteomes" id="UP000886998">
    <property type="component" value="Unassembled WGS sequence"/>
</dbReference>
<dbReference type="InterPro" id="IPR033741">
    <property type="entry name" value="SQSTM_UBA"/>
</dbReference>
<gene>
    <name evidence="3" type="primary">Sqstm1</name>
    <name evidence="3" type="ORF">TNIN_298461</name>
</gene>
<feature type="compositionally biased region" description="Basic and acidic residues" evidence="1">
    <location>
        <begin position="141"/>
        <end position="157"/>
    </location>
</feature>
<comment type="caution">
    <text evidence="3">The sequence shown here is derived from an EMBL/GenBank/DDBJ whole genome shotgun (WGS) entry which is preliminary data.</text>
</comment>
<keyword evidence="4" id="KW-1185">Reference proteome</keyword>
<evidence type="ECO:0000259" key="2">
    <source>
        <dbReference type="Pfam" id="PF16577"/>
    </source>
</evidence>
<feature type="non-terminal residue" evidence="3">
    <location>
        <position position="1"/>
    </location>
</feature>
<evidence type="ECO:0000256" key="1">
    <source>
        <dbReference type="SAM" id="MobiDB-lite"/>
    </source>
</evidence>
<evidence type="ECO:0000313" key="4">
    <source>
        <dbReference type="Proteomes" id="UP000886998"/>
    </source>
</evidence>
<protein>
    <submittedName>
        <fullName evidence="3">Sequestosome-1</fullName>
    </submittedName>
</protein>
<feature type="region of interest" description="Disordered" evidence="1">
    <location>
        <begin position="76"/>
        <end position="162"/>
    </location>
</feature>
<sequence length="223" mass="24948">AKKEEKMAKKEEKMAKKEEEKIAKKEEKIAKKEEKIAKKEEKVEIQSNCEEDTLPKTEVPHVGGIFADCKKTNPEINNVVSTTVETEVKSSDTGEREKSPISDTESASCAEGWTFLQEEEANKSESDRTGANKPSTNGAHAESEKKVNYPKLEKENSTTEQTSAYLDDGNLIRTNDPLIINALIKMQAMGFTNEGGWLERLLITKKGNINEALDALYPFAQRH</sequence>
<dbReference type="CDD" id="cd14320">
    <property type="entry name" value="UBA_SQSTM"/>
    <property type="match status" value="1"/>
</dbReference>
<feature type="compositionally biased region" description="Basic and acidic residues" evidence="1">
    <location>
        <begin position="86"/>
        <end position="100"/>
    </location>
</feature>
<dbReference type="InterPro" id="IPR009060">
    <property type="entry name" value="UBA-like_sf"/>
</dbReference>
<dbReference type="AlphaFoldDB" id="A0A8X6Y4X0"/>
<evidence type="ECO:0000313" key="3">
    <source>
        <dbReference type="EMBL" id="GFY65562.1"/>
    </source>
</evidence>
<proteinExistence type="predicted"/>
<reference evidence="3" key="1">
    <citation type="submission" date="2020-08" db="EMBL/GenBank/DDBJ databases">
        <title>Multicomponent nature underlies the extraordinary mechanical properties of spider dragline silk.</title>
        <authorList>
            <person name="Kono N."/>
            <person name="Nakamura H."/>
            <person name="Mori M."/>
            <person name="Yoshida Y."/>
            <person name="Ohtoshi R."/>
            <person name="Malay A.D."/>
            <person name="Moran D.A.P."/>
            <person name="Tomita M."/>
            <person name="Numata K."/>
            <person name="Arakawa K."/>
        </authorList>
    </citation>
    <scope>NUCLEOTIDE SEQUENCE</scope>
</reference>
<accession>A0A8X6Y4X0</accession>
<feature type="domain" description="Sequestosome-1 UBA" evidence="2">
    <location>
        <begin position="173"/>
        <end position="216"/>
    </location>
</feature>
<dbReference type="SUPFAM" id="SSF46934">
    <property type="entry name" value="UBA-like"/>
    <property type="match status" value="1"/>
</dbReference>
<organism evidence="3 4">
    <name type="scientific">Trichonephila inaurata madagascariensis</name>
    <dbReference type="NCBI Taxonomy" id="2747483"/>
    <lineage>
        <taxon>Eukaryota</taxon>
        <taxon>Metazoa</taxon>
        <taxon>Ecdysozoa</taxon>
        <taxon>Arthropoda</taxon>
        <taxon>Chelicerata</taxon>
        <taxon>Arachnida</taxon>
        <taxon>Araneae</taxon>
        <taxon>Araneomorphae</taxon>
        <taxon>Entelegynae</taxon>
        <taxon>Araneoidea</taxon>
        <taxon>Nephilidae</taxon>
        <taxon>Trichonephila</taxon>
        <taxon>Trichonephila inaurata</taxon>
    </lineage>
</organism>
<dbReference type="OrthoDB" id="6435257at2759"/>
<dbReference type="Gene3D" id="1.10.8.10">
    <property type="entry name" value="DNA helicase RuvA subunit, C-terminal domain"/>
    <property type="match status" value="1"/>
</dbReference>
<name>A0A8X6Y4X0_9ARAC</name>
<dbReference type="Pfam" id="PF16577">
    <property type="entry name" value="UBA_5"/>
    <property type="match status" value="1"/>
</dbReference>
<feature type="compositionally biased region" description="Basic and acidic residues" evidence="1">
    <location>
        <begin position="120"/>
        <end position="130"/>
    </location>
</feature>
<dbReference type="EMBL" id="BMAV01015547">
    <property type="protein sequence ID" value="GFY65562.1"/>
    <property type="molecule type" value="Genomic_DNA"/>
</dbReference>